<dbReference type="EMBL" id="JAYKXP010000048">
    <property type="protein sequence ID" value="KAK7037255.1"/>
    <property type="molecule type" value="Genomic_DNA"/>
</dbReference>
<evidence type="ECO:0000313" key="1">
    <source>
        <dbReference type="EMBL" id="KAK7037255.1"/>
    </source>
</evidence>
<reference evidence="1 2" key="1">
    <citation type="submission" date="2024-01" db="EMBL/GenBank/DDBJ databases">
        <title>A draft genome for a cacao thread blight-causing isolate of Paramarasmius palmivorus.</title>
        <authorList>
            <person name="Baruah I.K."/>
            <person name="Bukari Y."/>
            <person name="Amoako-Attah I."/>
            <person name="Meinhardt L.W."/>
            <person name="Bailey B.A."/>
            <person name="Cohen S.P."/>
        </authorList>
    </citation>
    <scope>NUCLEOTIDE SEQUENCE [LARGE SCALE GENOMIC DNA]</scope>
    <source>
        <strain evidence="1 2">GH-12</strain>
    </source>
</reference>
<evidence type="ECO:0000313" key="2">
    <source>
        <dbReference type="Proteomes" id="UP001383192"/>
    </source>
</evidence>
<accession>A0AAW0CBQ5</accession>
<proteinExistence type="predicted"/>
<gene>
    <name evidence="1" type="ORF">VNI00_011246</name>
</gene>
<organism evidence="1 2">
    <name type="scientific">Paramarasmius palmivorus</name>
    <dbReference type="NCBI Taxonomy" id="297713"/>
    <lineage>
        <taxon>Eukaryota</taxon>
        <taxon>Fungi</taxon>
        <taxon>Dikarya</taxon>
        <taxon>Basidiomycota</taxon>
        <taxon>Agaricomycotina</taxon>
        <taxon>Agaricomycetes</taxon>
        <taxon>Agaricomycetidae</taxon>
        <taxon>Agaricales</taxon>
        <taxon>Marasmiineae</taxon>
        <taxon>Marasmiaceae</taxon>
        <taxon>Paramarasmius</taxon>
    </lineage>
</organism>
<comment type="caution">
    <text evidence="1">The sequence shown here is derived from an EMBL/GenBank/DDBJ whole genome shotgun (WGS) entry which is preliminary data.</text>
</comment>
<dbReference type="Proteomes" id="UP001383192">
    <property type="component" value="Unassembled WGS sequence"/>
</dbReference>
<protein>
    <recommendedName>
        <fullName evidence="3">Core-binding (CB) domain-containing protein</fullName>
    </recommendedName>
</protein>
<sequence>MSSSDSTPEIPTLLEEFRALAISEGLKKKSKIYKERRRQFLAEHVRDGFIDSFGVNASSLENWKKLLATIGIDGYSDFTSIKQCKAALKGLYINLVDLVDAGRRGKVIDPPNPFPSQKALARYIRGTGKVFPKERAKANPLLRQFLIVVN</sequence>
<evidence type="ECO:0008006" key="3">
    <source>
        <dbReference type="Google" id="ProtNLM"/>
    </source>
</evidence>
<keyword evidence="2" id="KW-1185">Reference proteome</keyword>
<dbReference type="PANTHER" id="PTHR38846:SF1">
    <property type="entry name" value="C3H1-TYPE DOMAIN-CONTAINING PROTEIN"/>
    <property type="match status" value="1"/>
</dbReference>
<name>A0AAW0CBQ5_9AGAR</name>
<dbReference type="AlphaFoldDB" id="A0AAW0CBQ5"/>
<dbReference type="PANTHER" id="PTHR38846">
    <property type="entry name" value="C3H1-TYPE DOMAIN-CONTAINING PROTEIN"/>
    <property type="match status" value="1"/>
</dbReference>